<evidence type="ECO:0000256" key="1">
    <source>
        <dbReference type="SAM" id="MobiDB-lite"/>
    </source>
</evidence>
<accession>A0A1I3UMR0</accession>
<evidence type="ECO:0000313" key="3">
    <source>
        <dbReference type="Proteomes" id="UP000199111"/>
    </source>
</evidence>
<feature type="region of interest" description="Disordered" evidence="1">
    <location>
        <begin position="211"/>
        <end position="233"/>
    </location>
</feature>
<name>A0A1I3UMR0_9ACTN</name>
<protein>
    <submittedName>
        <fullName evidence="2">Uncharacterized protein</fullName>
    </submittedName>
</protein>
<dbReference type="AlphaFoldDB" id="A0A1I3UMR0"/>
<dbReference type="EMBL" id="FOQY01000013">
    <property type="protein sequence ID" value="SFJ83933.1"/>
    <property type="molecule type" value="Genomic_DNA"/>
</dbReference>
<reference evidence="3" key="1">
    <citation type="submission" date="2016-10" db="EMBL/GenBank/DDBJ databases">
        <authorList>
            <person name="Varghese N."/>
            <person name="Submissions S."/>
        </authorList>
    </citation>
    <scope>NUCLEOTIDE SEQUENCE [LARGE SCALE GENOMIC DNA]</scope>
    <source>
        <strain evidence="3">CGMCC 4.2126</strain>
    </source>
</reference>
<keyword evidence="3" id="KW-1185">Reference proteome</keyword>
<sequence>MRSRSSQCRASDIIDHASASFEPDAFFMPTEPTQQRARGRLFHAMITDPHGDQLLPLAMLRERYPDLHARHVAKYAGREHRLRERVIPLECTWADVVFLSPLNPTVLFDAVRSAGLPMGNVPVWTLDTSQLDPARCCIRLMRVTPGARTADPGTEDDYLPLTTATLRAVSEVTNRALERLRNLGPDEPLLPWGDVPHVLHRGPVALNLFQNLPSPSTHPDMSGGQLRSAPSHA</sequence>
<gene>
    <name evidence="2" type="ORF">SAMN05216275_1133</name>
</gene>
<organism evidence="2 3">
    <name type="scientific">Streptosporangium canum</name>
    <dbReference type="NCBI Taxonomy" id="324952"/>
    <lineage>
        <taxon>Bacteria</taxon>
        <taxon>Bacillati</taxon>
        <taxon>Actinomycetota</taxon>
        <taxon>Actinomycetes</taxon>
        <taxon>Streptosporangiales</taxon>
        <taxon>Streptosporangiaceae</taxon>
        <taxon>Streptosporangium</taxon>
    </lineage>
</organism>
<evidence type="ECO:0000313" key="2">
    <source>
        <dbReference type="EMBL" id="SFJ83933.1"/>
    </source>
</evidence>
<proteinExistence type="predicted"/>
<dbReference type="Proteomes" id="UP000199111">
    <property type="component" value="Unassembled WGS sequence"/>
</dbReference>